<evidence type="ECO:0000256" key="8">
    <source>
        <dbReference type="SAM" id="MobiDB-lite"/>
    </source>
</evidence>
<dbReference type="GO" id="GO:0005886">
    <property type="term" value="C:plasma membrane"/>
    <property type="evidence" value="ECO:0007669"/>
    <property type="project" value="TreeGrafter"/>
</dbReference>
<feature type="transmembrane region" description="Helical" evidence="7">
    <location>
        <begin position="129"/>
        <end position="148"/>
    </location>
</feature>
<organism evidence="10 11">
    <name type="scientific">Mesosutterella multiformis</name>
    <dbReference type="NCBI Taxonomy" id="2259133"/>
    <lineage>
        <taxon>Bacteria</taxon>
        <taxon>Pseudomonadati</taxon>
        <taxon>Pseudomonadota</taxon>
        <taxon>Betaproteobacteria</taxon>
        <taxon>Burkholderiales</taxon>
        <taxon>Sutterellaceae</taxon>
        <taxon>Mesosutterella</taxon>
    </lineage>
</organism>
<accession>A0A388SEA6</accession>
<keyword evidence="2 7" id="KW-0349">Heme</keyword>
<feature type="compositionally biased region" description="Basic and acidic residues" evidence="8">
    <location>
        <begin position="156"/>
        <end position="191"/>
    </location>
</feature>
<feature type="region of interest" description="Disordered" evidence="8">
    <location>
        <begin position="155"/>
        <end position="191"/>
    </location>
</feature>
<evidence type="ECO:0000256" key="4">
    <source>
        <dbReference type="ARBA" id="ARBA00022729"/>
    </source>
</evidence>
<dbReference type="RefSeq" id="WP_238691379.1">
    <property type="nucleotide sequence ID" value="NZ_BGZJ01000001.1"/>
</dbReference>
<comment type="function">
    <text evidence="7">Possible subunit of a heme lyase.</text>
</comment>
<evidence type="ECO:0000313" key="10">
    <source>
        <dbReference type="EMBL" id="GBO93781.1"/>
    </source>
</evidence>
<gene>
    <name evidence="10" type="ORF">MESMUL_11350</name>
</gene>
<name>A0A388SEA6_9BURK</name>
<protein>
    <recommendedName>
        <fullName evidence="7">Cytochrome c-type biogenesis protein</fullName>
    </recommendedName>
</protein>
<evidence type="ECO:0000256" key="6">
    <source>
        <dbReference type="ARBA" id="ARBA00023004"/>
    </source>
</evidence>
<evidence type="ECO:0000256" key="1">
    <source>
        <dbReference type="ARBA" id="ARBA00010342"/>
    </source>
</evidence>
<keyword evidence="5" id="KW-0201">Cytochrome c-type biogenesis</keyword>
<dbReference type="Gene3D" id="1.10.8.640">
    <property type="entry name" value="Cytochrome C biogenesis protein"/>
    <property type="match status" value="1"/>
</dbReference>
<dbReference type="AlphaFoldDB" id="A0A388SEA6"/>
<dbReference type="GO" id="GO:0017004">
    <property type="term" value="P:cytochrome complex assembly"/>
    <property type="evidence" value="ECO:0007669"/>
    <property type="project" value="UniProtKB-KW"/>
</dbReference>
<dbReference type="InterPro" id="IPR005616">
    <property type="entry name" value="CcmH/CycL/Ccl2/NrfF_N"/>
</dbReference>
<evidence type="ECO:0000256" key="3">
    <source>
        <dbReference type="ARBA" id="ARBA00022723"/>
    </source>
</evidence>
<dbReference type="PANTHER" id="PTHR47870">
    <property type="entry name" value="CYTOCHROME C-TYPE BIOGENESIS PROTEIN CCMH"/>
    <property type="match status" value="1"/>
</dbReference>
<keyword evidence="7" id="KW-0812">Transmembrane</keyword>
<evidence type="ECO:0000256" key="7">
    <source>
        <dbReference type="RuleBase" id="RU364112"/>
    </source>
</evidence>
<comment type="similarity">
    <text evidence="1 7">Belongs to the CcmH/CycL/Ccl2/NrfF family.</text>
</comment>
<dbReference type="FunFam" id="1.10.8.640:FF:000001">
    <property type="entry name" value="Cytochrome c-type biogenesis protein"/>
    <property type="match status" value="1"/>
</dbReference>
<dbReference type="Pfam" id="PF03918">
    <property type="entry name" value="CcmH"/>
    <property type="match status" value="1"/>
</dbReference>
<dbReference type="InterPro" id="IPR038297">
    <property type="entry name" value="CcmH/CycL/NrfF/Ccl2_sf"/>
</dbReference>
<dbReference type="Proteomes" id="UP000266091">
    <property type="component" value="Unassembled WGS sequence"/>
</dbReference>
<proteinExistence type="inferred from homology"/>
<dbReference type="EMBL" id="BGZJ01000001">
    <property type="protein sequence ID" value="GBO93781.1"/>
    <property type="molecule type" value="Genomic_DNA"/>
</dbReference>
<keyword evidence="7" id="KW-1133">Transmembrane helix</keyword>
<keyword evidence="11" id="KW-1185">Reference proteome</keyword>
<dbReference type="PANTHER" id="PTHR47870:SF1">
    <property type="entry name" value="CYTOCHROME C-TYPE BIOGENESIS PROTEIN CCMH"/>
    <property type="match status" value="1"/>
</dbReference>
<keyword evidence="3 7" id="KW-0479">Metal-binding</keyword>
<feature type="domain" description="CcmH/CycL/Ccl2/NrfF N-terminal" evidence="9">
    <location>
        <begin position="43"/>
        <end position="176"/>
    </location>
</feature>
<comment type="caution">
    <text evidence="10">The sequence shown here is derived from an EMBL/GenBank/DDBJ whole genome shotgun (WGS) entry which is preliminary data.</text>
</comment>
<evidence type="ECO:0000256" key="5">
    <source>
        <dbReference type="ARBA" id="ARBA00022748"/>
    </source>
</evidence>
<keyword evidence="7" id="KW-0472">Membrane</keyword>
<sequence>MISASALAAPEASAGAVQPSAAAAAVASAPASAPAASAAAPRMEAHEAASDEFDPVKNKRLLAIAEKLRCLVCQNQTIAESNADLAIDLRRQVREQIAEGRTDDEIISYMTDRYGDFVLYKPPFKASTVILWVGPIALLVIVLAWYFVTVRRRRKQPEGEGRPLTQAEREEAERLLGIHPDDEDSPKESRK</sequence>
<reference evidence="10 11" key="1">
    <citation type="journal article" date="2018" name="Int. J. Syst. Evol. Microbiol.">
        <title>Mesosutterella multiformis gen. nov., sp. nov., a member of the family Sutterellaceae and Sutterella megalosphaeroides sp. nov., isolated from human faeces.</title>
        <authorList>
            <person name="Sakamoto M."/>
            <person name="Ikeyama N."/>
            <person name="Kunihiro T."/>
            <person name="Iino T."/>
            <person name="Yuki M."/>
            <person name="Ohkuma M."/>
        </authorList>
    </citation>
    <scope>NUCLEOTIDE SEQUENCE [LARGE SCALE GENOMIC DNA]</scope>
    <source>
        <strain evidence="10 11">4NBBH2</strain>
    </source>
</reference>
<evidence type="ECO:0000313" key="11">
    <source>
        <dbReference type="Proteomes" id="UP000266091"/>
    </source>
</evidence>
<evidence type="ECO:0000256" key="2">
    <source>
        <dbReference type="ARBA" id="ARBA00022617"/>
    </source>
</evidence>
<keyword evidence="6 7" id="KW-0408">Iron</keyword>
<dbReference type="CDD" id="cd16378">
    <property type="entry name" value="CcmH_N"/>
    <property type="match status" value="1"/>
</dbReference>
<dbReference type="InterPro" id="IPR051263">
    <property type="entry name" value="C-type_cytochrome_biogenesis"/>
</dbReference>
<keyword evidence="4 7" id="KW-0732">Signal</keyword>
<dbReference type="GO" id="GO:0046872">
    <property type="term" value="F:metal ion binding"/>
    <property type="evidence" value="ECO:0007669"/>
    <property type="project" value="UniProtKB-KW"/>
</dbReference>
<evidence type="ECO:0000259" key="9">
    <source>
        <dbReference type="Pfam" id="PF03918"/>
    </source>
</evidence>